<dbReference type="InterPro" id="IPR018967">
    <property type="entry name" value="FeS-contain_CDGSH-typ"/>
</dbReference>
<dbReference type="GO" id="GO:0046872">
    <property type="term" value="F:metal ion binding"/>
    <property type="evidence" value="ECO:0007669"/>
    <property type="project" value="UniProtKB-KW"/>
</dbReference>
<dbReference type="SMART" id="SM00704">
    <property type="entry name" value="ZnF_CDGSH"/>
    <property type="match status" value="2"/>
</dbReference>
<dbReference type="AlphaFoldDB" id="A0A1B6GN20"/>
<evidence type="ECO:0000256" key="5">
    <source>
        <dbReference type="ARBA" id="ARBA00034078"/>
    </source>
</evidence>
<dbReference type="GO" id="GO:0051537">
    <property type="term" value="F:2 iron, 2 sulfur cluster binding"/>
    <property type="evidence" value="ECO:0007669"/>
    <property type="project" value="UniProtKB-KW"/>
</dbReference>
<evidence type="ECO:0000256" key="1">
    <source>
        <dbReference type="ARBA" id="ARBA00022714"/>
    </source>
</evidence>
<proteinExistence type="predicted"/>
<evidence type="ECO:0000259" key="6">
    <source>
        <dbReference type="SMART" id="SM00704"/>
    </source>
</evidence>
<feature type="domain" description="Iron-binding zinc finger CDGSH type" evidence="6">
    <location>
        <begin position="108"/>
        <end position="145"/>
    </location>
</feature>
<dbReference type="InterPro" id="IPR042216">
    <property type="entry name" value="MitoNEET_CISD"/>
</dbReference>
<dbReference type="PANTHER" id="PTHR46491:SF3">
    <property type="entry name" value="CDGSH IRON-SULFUR DOMAIN-CONTAINING PROTEIN 3, MITOCHONDRIAL"/>
    <property type="match status" value="1"/>
</dbReference>
<evidence type="ECO:0000313" key="7">
    <source>
        <dbReference type="EMBL" id="JAS51067.1"/>
    </source>
</evidence>
<evidence type="ECO:0000313" key="8">
    <source>
        <dbReference type="EMBL" id="JAS52073.1"/>
    </source>
</evidence>
<protein>
    <recommendedName>
        <fullName evidence="6">Iron-binding zinc finger CDGSH type domain-containing protein</fullName>
    </recommendedName>
</protein>
<evidence type="ECO:0000256" key="3">
    <source>
        <dbReference type="ARBA" id="ARBA00023004"/>
    </source>
</evidence>
<reference evidence="10" key="1">
    <citation type="submission" date="2015-11" db="EMBL/GenBank/DDBJ databases">
        <title>De novo transcriptome assembly of four potential Pierce s Disease insect vectors from Arizona vineyards.</title>
        <authorList>
            <person name="Tassone E.E."/>
        </authorList>
    </citation>
    <scope>NUCLEOTIDE SEQUENCE</scope>
</reference>
<accession>A0A1B6GN20</accession>
<dbReference type="InterPro" id="IPR052950">
    <property type="entry name" value="CISD"/>
</dbReference>
<evidence type="ECO:0000313" key="10">
    <source>
        <dbReference type="EMBL" id="JAS63801.1"/>
    </source>
</evidence>
<dbReference type="Pfam" id="PF09360">
    <property type="entry name" value="zf-CDGSH"/>
    <property type="match status" value="2"/>
</dbReference>
<sequence>MGSLSYLVSSGLRNSKKGFCLFQRPNVRPISLCEINYSKKDSSEIPKNTLEEHITAHKQPTYGLVYDKKPFKIVLKANKLYSWCCCGWSKNQPFCDGSHKNPYVRIELRPVRFMVEEEKEYYLCNCKQTTHRPFCDGTHKREDIQEQVRS</sequence>
<dbReference type="GO" id="GO:0005739">
    <property type="term" value="C:mitochondrion"/>
    <property type="evidence" value="ECO:0007669"/>
    <property type="project" value="TreeGrafter"/>
</dbReference>
<keyword evidence="1" id="KW-0001">2Fe-2S</keyword>
<keyword evidence="3" id="KW-0408">Iron</keyword>
<evidence type="ECO:0000256" key="2">
    <source>
        <dbReference type="ARBA" id="ARBA00022723"/>
    </source>
</evidence>
<dbReference type="PANTHER" id="PTHR46491">
    <property type="entry name" value="CDGSH IRON SULFUR DOMAIN PROTEIN HOMOLOG"/>
    <property type="match status" value="1"/>
</dbReference>
<keyword evidence="4" id="KW-0411">Iron-sulfur</keyword>
<dbReference type="EMBL" id="GECZ01018702">
    <property type="protein sequence ID" value="JAS51067.1"/>
    <property type="molecule type" value="Transcribed_RNA"/>
</dbReference>
<evidence type="ECO:0000313" key="9">
    <source>
        <dbReference type="EMBL" id="JAS57750.1"/>
    </source>
</evidence>
<feature type="domain" description="Iron-binding zinc finger CDGSH type" evidence="6">
    <location>
        <begin position="68"/>
        <end position="105"/>
    </location>
</feature>
<dbReference type="EMBL" id="GECZ01017696">
    <property type="protein sequence ID" value="JAS52073.1"/>
    <property type="molecule type" value="Transcribed_RNA"/>
</dbReference>
<comment type="cofactor">
    <cofactor evidence="5">
        <name>[2Fe-2S] cluster</name>
        <dbReference type="ChEBI" id="CHEBI:190135"/>
    </cofactor>
</comment>
<dbReference type="Gene3D" id="3.40.5.90">
    <property type="entry name" value="CDGSH iron-sulfur domain, mitoNEET-type"/>
    <property type="match status" value="2"/>
</dbReference>
<gene>
    <name evidence="7" type="ORF">g.26409</name>
    <name evidence="10" type="ORF">g.26410</name>
    <name evidence="8" type="ORF">g.26411</name>
    <name evidence="9" type="ORF">g.26412</name>
</gene>
<organism evidence="10">
    <name type="scientific">Cuerna arida</name>
    <dbReference type="NCBI Taxonomy" id="1464854"/>
    <lineage>
        <taxon>Eukaryota</taxon>
        <taxon>Metazoa</taxon>
        <taxon>Ecdysozoa</taxon>
        <taxon>Arthropoda</taxon>
        <taxon>Hexapoda</taxon>
        <taxon>Insecta</taxon>
        <taxon>Pterygota</taxon>
        <taxon>Neoptera</taxon>
        <taxon>Paraneoptera</taxon>
        <taxon>Hemiptera</taxon>
        <taxon>Auchenorrhyncha</taxon>
        <taxon>Membracoidea</taxon>
        <taxon>Cicadellidae</taxon>
        <taxon>Cicadellinae</taxon>
        <taxon>Proconiini</taxon>
        <taxon>Cuerna</taxon>
    </lineage>
</organism>
<dbReference type="EMBL" id="GECZ01012019">
    <property type="protein sequence ID" value="JAS57750.1"/>
    <property type="molecule type" value="Transcribed_RNA"/>
</dbReference>
<keyword evidence="2" id="KW-0479">Metal-binding</keyword>
<evidence type="ECO:0000256" key="4">
    <source>
        <dbReference type="ARBA" id="ARBA00023014"/>
    </source>
</evidence>
<dbReference type="EMBL" id="GECZ01005968">
    <property type="protein sequence ID" value="JAS63801.1"/>
    <property type="molecule type" value="Transcribed_RNA"/>
</dbReference>
<name>A0A1B6GN20_9HEMI</name>